<dbReference type="RefSeq" id="XP_040659783.1">
    <property type="nucleotide sequence ID" value="XM_040798900.1"/>
</dbReference>
<gene>
    <name evidence="2" type="ORF">DCS_01568</name>
</gene>
<dbReference type="AlphaFoldDB" id="A0A151GTN2"/>
<feature type="compositionally biased region" description="Basic residues" evidence="1">
    <location>
        <begin position="52"/>
        <end position="68"/>
    </location>
</feature>
<evidence type="ECO:0000313" key="2">
    <source>
        <dbReference type="EMBL" id="KYK60431.1"/>
    </source>
</evidence>
<sequence>MPRAPLRYRPGSTASAGNGGGSPAVAAQRAAAAPTNGSESSSPIIVFVPTKQSRKGGARSQKMRRRPRESHMMSCIHLQLHAPTVTSRMARKLALPSVPPPPSEYMHLAFFTQCSNTGTGTCEQTHAGAATQGQAHVHMYEYLRAVGEYAHM</sequence>
<dbReference type="EMBL" id="LAYC01000001">
    <property type="protein sequence ID" value="KYK60431.1"/>
    <property type="molecule type" value="Genomic_DNA"/>
</dbReference>
<feature type="region of interest" description="Disordered" evidence="1">
    <location>
        <begin position="1"/>
        <end position="70"/>
    </location>
</feature>
<organism evidence="2 3">
    <name type="scientific">Drechmeria coniospora</name>
    <name type="common">Nematophagous fungus</name>
    <name type="synonym">Meria coniospora</name>
    <dbReference type="NCBI Taxonomy" id="98403"/>
    <lineage>
        <taxon>Eukaryota</taxon>
        <taxon>Fungi</taxon>
        <taxon>Dikarya</taxon>
        <taxon>Ascomycota</taxon>
        <taxon>Pezizomycotina</taxon>
        <taxon>Sordariomycetes</taxon>
        <taxon>Hypocreomycetidae</taxon>
        <taxon>Hypocreales</taxon>
        <taxon>Ophiocordycipitaceae</taxon>
        <taxon>Drechmeria</taxon>
    </lineage>
</organism>
<name>A0A151GTN2_DRECN</name>
<proteinExistence type="predicted"/>
<protein>
    <submittedName>
        <fullName evidence="2">Uncharacterized protein</fullName>
    </submittedName>
</protein>
<keyword evidence="3" id="KW-1185">Reference proteome</keyword>
<comment type="caution">
    <text evidence="2">The sequence shown here is derived from an EMBL/GenBank/DDBJ whole genome shotgun (WGS) entry which is preliminary data.</text>
</comment>
<reference evidence="2 3" key="1">
    <citation type="journal article" date="2016" name="Sci. Rep.">
        <title>Insights into Adaptations to a Near-Obligate Nematode Endoparasitic Lifestyle from the Finished Genome of Drechmeria coniospora.</title>
        <authorList>
            <person name="Zhang L."/>
            <person name="Zhou Z."/>
            <person name="Guo Q."/>
            <person name="Fokkens L."/>
            <person name="Miskei M."/>
            <person name="Pocsi I."/>
            <person name="Zhang W."/>
            <person name="Chen M."/>
            <person name="Wang L."/>
            <person name="Sun Y."/>
            <person name="Donzelli B.G."/>
            <person name="Gibson D.M."/>
            <person name="Nelson D.R."/>
            <person name="Luo J.G."/>
            <person name="Rep M."/>
            <person name="Liu H."/>
            <person name="Yang S."/>
            <person name="Wang J."/>
            <person name="Krasnoff S.B."/>
            <person name="Xu Y."/>
            <person name="Molnar I."/>
            <person name="Lin M."/>
        </authorList>
    </citation>
    <scope>NUCLEOTIDE SEQUENCE [LARGE SCALE GENOMIC DNA]</scope>
    <source>
        <strain evidence="2 3">ARSEF 6962</strain>
    </source>
</reference>
<dbReference type="Proteomes" id="UP000076580">
    <property type="component" value="Chromosome 01"/>
</dbReference>
<dbReference type="InParanoid" id="A0A151GTN2"/>
<dbReference type="GeneID" id="63714211"/>
<feature type="compositionally biased region" description="Low complexity" evidence="1">
    <location>
        <begin position="23"/>
        <end position="33"/>
    </location>
</feature>
<evidence type="ECO:0000256" key="1">
    <source>
        <dbReference type="SAM" id="MobiDB-lite"/>
    </source>
</evidence>
<accession>A0A151GTN2</accession>
<evidence type="ECO:0000313" key="3">
    <source>
        <dbReference type="Proteomes" id="UP000076580"/>
    </source>
</evidence>